<feature type="region of interest" description="Disordered" evidence="12">
    <location>
        <begin position="511"/>
        <end position="584"/>
    </location>
</feature>
<keyword evidence="9 13" id="KW-1133">Transmembrane helix</keyword>
<dbReference type="PROSITE" id="PS51868">
    <property type="entry name" value="PEPTIDASE_S39"/>
    <property type="match status" value="1"/>
</dbReference>
<keyword evidence="8" id="KW-1043">Host membrane</keyword>
<dbReference type="RefSeq" id="YP_006331062.1">
    <property type="nucleotide sequence ID" value="NC_017914.1"/>
</dbReference>
<dbReference type="InterPro" id="IPR009003">
    <property type="entry name" value="Peptidase_S1_PA"/>
</dbReference>
<proteinExistence type="predicted"/>
<feature type="compositionally biased region" description="Polar residues" evidence="12">
    <location>
        <begin position="439"/>
        <end position="456"/>
    </location>
</feature>
<evidence type="ECO:0000256" key="10">
    <source>
        <dbReference type="ARBA" id="ARBA00023136"/>
    </source>
</evidence>
<dbReference type="Gene3D" id="2.40.10.10">
    <property type="entry name" value="Trypsin-like serine proteases"/>
    <property type="match status" value="2"/>
</dbReference>
<evidence type="ECO:0000256" key="2">
    <source>
        <dbReference type="ARBA" id="ARBA00022520"/>
    </source>
</evidence>
<dbReference type="Proteomes" id="UP000201260">
    <property type="component" value="Segment"/>
</dbReference>
<evidence type="ECO:0000256" key="5">
    <source>
        <dbReference type="ARBA" id="ARBA00022758"/>
    </source>
</evidence>
<dbReference type="GO" id="GO:0004252">
    <property type="term" value="F:serine-type endopeptidase activity"/>
    <property type="evidence" value="ECO:0007669"/>
    <property type="project" value="InterPro"/>
</dbReference>
<dbReference type="EMBL" id="JN620802">
    <property type="protein sequence ID" value="AFI72876.1"/>
    <property type="molecule type" value="Genomic_RNA"/>
</dbReference>
<evidence type="ECO:0000256" key="9">
    <source>
        <dbReference type="ARBA" id="ARBA00022989"/>
    </source>
</evidence>
<evidence type="ECO:0000256" key="13">
    <source>
        <dbReference type="SAM" id="Phobius"/>
    </source>
</evidence>
<feature type="region of interest" description="Disordered" evidence="12">
    <location>
        <begin position="426"/>
        <end position="460"/>
    </location>
</feature>
<keyword evidence="7" id="KW-0720">Serine protease</keyword>
<feature type="domain" description="Peptidase S39" evidence="14">
    <location>
        <begin position="119"/>
        <end position="319"/>
    </location>
</feature>
<dbReference type="SUPFAM" id="SSF50494">
    <property type="entry name" value="Trypsin-like serine proteases"/>
    <property type="match status" value="1"/>
</dbReference>
<comment type="subcellular location">
    <subcellularLocation>
        <location evidence="1">Host membrane</location>
        <topology evidence="1">Multi-pass membrane protein</topology>
    </subcellularLocation>
</comment>
<feature type="transmembrane region" description="Helical" evidence="13">
    <location>
        <begin position="30"/>
        <end position="52"/>
    </location>
</feature>
<evidence type="ECO:0000256" key="6">
    <source>
        <dbReference type="ARBA" id="ARBA00022801"/>
    </source>
</evidence>
<evidence type="ECO:0000256" key="3">
    <source>
        <dbReference type="ARBA" id="ARBA00022670"/>
    </source>
</evidence>
<dbReference type="GO" id="GO:0033644">
    <property type="term" value="C:host cell membrane"/>
    <property type="evidence" value="ECO:0007669"/>
    <property type="project" value="UniProtKB-SubCell"/>
</dbReference>
<keyword evidence="4 13" id="KW-0812">Transmembrane</keyword>
<evidence type="ECO:0000259" key="14">
    <source>
        <dbReference type="PROSITE" id="PS51868"/>
    </source>
</evidence>
<dbReference type="InterPro" id="IPR043504">
    <property type="entry name" value="Peptidase_S1_PA_chymotrypsin"/>
</dbReference>
<organism evidence="15 16">
    <name type="scientific">Artemisia virus A</name>
    <dbReference type="NCBI Taxonomy" id="1133751"/>
    <lineage>
        <taxon>Viruses</taxon>
        <taxon>Riboviria</taxon>
        <taxon>Orthornavirae</taxon>
        <taxon>Pisuviricota</taxon>
        <taxon>Pisoniviricetes</taxon>
        <taxon>Sobelivirales</taxon>
        <taxon>Solemoviridae</taxon>
        <taxon>Sobemovirus</taxon>
        <taxon>Sobemovirus ARTVA</taxon>
    </lineage>
</organism>
<evidence type="ECO:0000256" key="8">
    <source>
        <dbReference type="ARBA" id="ARBA00022870"/>
    </source>
</evidence>
<dbReference type="GO" id="GO:0006508">
    <property type="term" value="P:proteolysis"/>
    <property type="evidence" value="ECO:0007669"/>
    <property type="project" value="UniProtKB-KW"/>
</dbReference>
<dbReference type="GO" id="GO:0075523">
    <property type="term" value="P:viral translational frameshifting"/>
    <property type="evidence" value="ECO:0007669"/>
    <property type="project" value="UniProtKB-KW"/>
</dbReference>
<dbReference type="InterPro" id="IPR000382">
    <property type="entry name" value="Peptidase_S39B_luteovirus"/>
</dbReference>
<evidence type="ECO:0000256" key="12">
    <source>
        <dbReference type="SAM" id="MobiDB-lite"/>
    </source>
</evidence>
<evidence type="ECO:0000256" key="1">
    <source>
        <dbReference type="ARBA" id="ARBA00004301"/>
    </source>
</evidence>
<evidence type="ECO:0000313" key="15">
    <source>
        <dbReference type="EMBL" id="AFI72876.1"/>
    </source>
</evidence>
<comment type="function">
    <text evidence="11">Covalently attached to the 5' extremity of the genomic and subgenomic RNAs. It may serve as a primer for the replicase.</text>
</comment>
<evidence type="ECO:0000256" key="4">
    <source>
        <dbReference type="ARBA" id="ARBA00022692"/>
    </source>
</evidence>
<dbReference type="GeneID" id="12869764"/>
<keyword evidence="2" id="KW-0191">Covalent protein-RNA linkage</keyword>
<name>I1WZY7_9VIRU</name>
<dbReference type="OrthoDB" id="17758at10239"/>
<dbReference type="GO" id="GO:0016020">
    <property type="term" value="C:membrane"/>
    <property type="evidence" value="ECO:0007669"/>
    <property type="project" value="InterPro"/>
</dbReference>
<sequence>MKLSNLMTLTMLAGLVSVMIDMYQSPQWSLAYWLSLSLWIAALMLQFAWLSWPRVCLEPEPVKTELWGEMLGDPEFDPAKGIVASVLYGTETIKVVIQPKWWQYFSSDVLRSEKEGACIGSPVSLIEPGKEPNYLVVIQDENGFTRGMASRVQIGRNDVMLTAFHVIDTAEKLYMAKFSNNERTGRRVEIDFQNWKLDFASRDARIDVASVFVPQKVWSSLGVKSAKVKIPTAERKPVQVFGADSSSAFKSSVGLGTFVSEFTGEHSATTTKGWSGSPVISNGCVIGVHRGVDLDKVNSNKFTIIHQSFFPPGLETMYDYGHIRELDEEQFETRENEFAEAYLNGRGKIFFSENEFYLDSSKRPQYVPKGRDWREAELEEDDDFFEDKAFLQSVKRDFGAESGGGPPDKVDDLPFGFSVARTRRDAEGYSLNGERAGKVQSSPPCTPSVATPSQVDDQSEQLGCPSLTLENRVSNLEKLLEPLLVSVQSLQEIASLNSKILTGLNAEALRNSIPSCSKPPASKPPPSPTTSGKQSSNLSKSTPEHPKETASKETGTQQPSKPKSKRSRRRKSKGTPPQGSPLPA</sequence>
<evidence type="ECO:0000313" key="16">
    <source>
        <dbReference type="Proteomes" id="UP000201260"/>
    </source>
</evidence>
<protein>
    <submittedName>
        <fullName evidence="15">ORF2a</fullName>
    </submittedName>
</protein>
<keyword evidence="3" id="KW-0645">Protease</keyword>
<keyword evidence="5" id="KW-0688">Ribosomal frameshifting</keyword>
<keyword evidence="6" id="KW-0378">Hydrolase</keyword>
<feature type="compositionally biased region" description="Basic residues" evidence="12">
    <location>
        <begin position="562"/>
        <end position="573"/>
    </location>
</feature>
<keyword evidence="16" id="KW-1185">Reference proteome</keyword>
<evidence type="ECO:0000256" key="7">
    <source>
        <dbReference type="ARBA" id="ARBA00022825"/>
    </source>
</evidence>
<dbReference type="KEGG" id="vg:12869764"/>
<reference evidence="15 16" key="1">
    <citation type="journal article" date="2013" name="Arch. Virol.">
        <title>Molecular characterization of artemisia virus A, a new sobemovirus isolated from Artemisia annua.</title>
        <authorList>
            <person name="Ramel M.E."/>
            <person name="Gugerli P."/>
            <person name="Besse S."/>
            <person name="Simonnet X."/>
            <person name="Balmelli C."/>
        </authorList>
    </citation>
    <scope>NUCLEOTIDE SEQUENCE [LARGE SCALE GENOMIC DNA]</scope>
</reference>
<keyword evidence="10 13" id="KW-0472">Membrane</keyword>
<feature type="compositionally biased region" description="Basic and acidic residues" evidence="12">
    <location>
        <begin position="542"/>
        <end position="551"/>
    </location>
</feature>
<evidence type="ECO:0000256" key="11">
    <source>
        <dbReference type="ARBA" id="ARBA00029410"/>
    </source>
</evidence>
<accession>I1WZY7</accession>